<name>A0A9N9J047_9GLOM</name>
<dbReference type="Pfam" id="PF14474">
    <property type="entry name" value="RTC4"/>
    <property type="match status" value="1"/>
</dbReference>
<evidence type="ECO:0000256" key="6">
    <source>
        <dbReference type="ARBA" id="ARBA00022490"/>
    </source>
</evidence>
<evidence type="ECO:0000256" key="1">
    <source>
        <dbReference type="ARBA" id="ARBA00002738"/>
    </source>
</evidence>
<feature type="domain" description="Restriction of telomere capping protein 4 C-terminal" evidence="8">
    <location>
        <begin position="303"/>
        <end position="424"/>
    </location>
</feature>
<evidence type="ECO:0000256" key="7">
    <source>
        <dbReference type="ARBA" id="ARBA00023242"/>
    </source>
</evidence>
<evidence type="ECO:0000259" key="8">
    <source>
        <dbReference type="SMART" id="SM01312"/>
    </source>
</evidence>
<keyword evidence="7" id="KW-0539">Nucleus</keyword>
<evidence type="ECO:0000256" key="2">
    <source>
        <dbReference type="ARBA" id="ARBA00004123"/>
    </source>
</evidence>
<dbReference type="Proteomes" id="UP000789405">
    <property type="component" value="Unassembled WGS sequence"/>
</dbReference>
<keyword evidence="10" id="KW-1185">Reference proteome</keyword>
<dbReference type="AlphaFoldDB" id="A0A9N9J047"/>
<dbReference type="SMART" id="SM01312">
    <property type="entry name" value="RTC4"/>
    <property type="match status" value="1"/>
</dbReference>
<organism evidence="9 10">
    <name type="scientific">Dentiscutata erythropus</name>
    <dbReference type="NCBI Taxonomy" id="1348616"/>
    <lineage>
        <taxon>Eukaryota</taxon>
        <taxon>Fungi</taxon>
        <taxon>Fungi incertae sedis</taxon>
        <taxon>Mucoromycota</taxon>
        <taxon>Glomeromycotina</taxon>
        <taxon>Glomeromycetes</taxon>
        <taxon>Diversisporales</taxon>
        <taxon>Gigasporaceae</taxon>
        <taxon>Dentiscutata</taxon>
    </lineage>
</organism>
<dbReference type="EMBL" id="CAJVPY010016227">
    <property type="protein sequence ID" value="CAG8756020.1"/>
    <property type="molecule type" value="Genomic_DNA"/>
</dbReference>
<comment type="function">
    <text evidence="1">May be involved in a process influencing telomere capping.</text>
</comment>
<accession>A0A9N9J047</accession>
<comment type="similarity">
    <text evidence="4">Belongs to the RTC4 family.</text>
</comment>
<dbReference type="PANTHER" id="PTHR41391">
    <property type="entry name" value="RESTRICTION OF TELOMERE CAPPING PROTEIN 4"/>
    <property type="match status" value="1"/>
</dbReference>
<evidence type="ECO:0000313" key="9">
    <source>
        <dbReference type="EMBL" id="CAG8756020.1"/>
    </source>
</evidence>
<sequence>MADITTTQHGESMNNMIKGYLDANTSLTMFITAFQSALDTQNEKTEFRIYQQNNFNIIYKTTSIFEYQVASILTTYAFKKTQEQLMQSFMYKCEEIASEEEIINNYIVFSTSTSTSPQSTLSSIEPSDDQNYQYMLTRLLQKVQRFAIQNPTIATTLYNSFNEIFISEHPSNKRITSTIELTKPLNEIQDSNTITTSSQFQDPDFLDHHFIETNIFFDELNLEREDTQCLYCSEALPSPLLLKVSKYLNDIATKKIEQYEFCQVHKGEGIIIPYRVEKGYPLQIDFTILPNRVRNLKCELLKVIKGQWYSEYHVDAIKKIQEIGVSKVNSLLLQINYFESFQPGYYGTKGLAIILKTLTEMFVQPKILTTNLCTPQSSSQYLAQVLTPETAIRLIVEDFNNISLDIAKKIMINNIEFGLYIHDDDNDNIKNNQYFNK</sequence>
<evidence type="ECO:0000313" key="10">
    <source>
        <dbReference type="Proteomes" id="UP000789405"/>
    </source>
</evidence>
<dbReference type="PANTHER" id="PTHR41391:SF1">
    <property type="entry name" value="RESTRICTION OF TELOMERE CAPPING PROTEIN 4"/>
    <property type="match status" value="1"/>
</dbReference>
<dbReference type="InterPro" id="IPR039024">
    <property type="entry name" value="RTC4"/>
</dbReference>
<keyword evidence="6" id="KW-0963">Cytoplasm</keyword>
<dbReference type="GO" id="GO:0005737">
    <property type="term" value="C:cytoplasm"/>
    <property type="evidence" value="ECO:0007669"/>
    <property type="project" value="UniProtKB-SubCell"/>
</dbReference>
<proteinExistence type="inferred from homology"/>
<comment type="caution">
    <text evidence="9">The sequence shown here is derived from an EMBL/GenBank/DDBJ whole genome shotgun (WGS) entry which is preliminary data.</text>
</comment>
<gene>
    <name evidence="9" type="ORF">DERYTH_LOCUS17337</name>
</gene>
<dbReference type="GO" id="GO:0005634">
    <property type="term" value="C:nucleus"/>
    <property type="evidence" value="ECO:0007669"/>
    <property type="project" value="UniProtKB-SubCell"/>
</dbReference>
<dbReference type="InterPro" id="IPR028094">
    <property type="entry name" value="RTC4_C"/>
</dbReference>
<evidence type="ECO:0000256" key="5">
    <source>
        <dbReference type="ARBA" id="ARBA00015162"/>
    </source>
</evidence>
<evidence type="ECO:0000256" key="3">
    <source>
        <dbReference type="ARBA" id="ARBA00004496"/>
    </source>
</evidence>
<comment type="subcellular location">
    <subcellularLocation>
        <location evidence="3">Cytoplasm</location>
    </subcellularLocation>
    <subcellularLocation>
        <location evidence="2">Nucleus</location>
    </subcellularLocation>
</comment>
<evidence type="ECO:0000256" key="4">
    <source>
        <dbReference type="ARBA" id="ARBA00009461"/>
    </source>
</evidence>
<reference evidence="9" key="1">
    <citation type="submission" date="2021-06" db="EMBL/GenBank/DDBJ databases">
        <authorList>
            <person name="Kallberg Y."/>
            <person name="Tangrot J."/>
            <person name="Rosling A."/>
        </authorList>
    </citation>
    <scope>NUCLEOTIDE SEQUENCE</scope>
    <source>
        <strain evidence="9">MA453B</strain>
    </source>
</reference>
<dbReference type="OrthoDB" id="128308at2759"/>
<protein>
    <recommendedName>
        <fullName evidence="5">Restriction of telomere capping protein 4</fullName>
    </recommendedName>
</protein>